<feature type="compositionally biased region" description="Basic and acidic residues" evidence="4">
    <location>
        <begin position="222"/>
        <end position="233"/>
    </location>
</feature>
<dbReference type="EMBL" id="JAGMWT010000002">
    <property type="protein sequence ID" value="KAH7135400.1"/>
    <property type="molecule type" value="Genomic_DNA"/>
</dbReference>
<feature type="domain" description="DNA replication checkpoint mediator MRC1" evidence="5">
    <location>
        <begin position="859"/>
        <end position="995"/>
    </location>
</feature>
<dbReference type="PANTHER" id="PTHR14396:SF10">
    <property type="entry name" value="CLASPIN"/>
    <property type="match status" value="1"/>
</dbReference>
<feature type="compositionally biased region" description="Polar residues" evidence="4">
    <location>
        <begin position="629"/>
        <end position="643"/>
    </location>
</feature>
<feature type="compositionally biased region" description="Basic and acidic residues" evidence="4">
    <location>
        <begin position="330"/>
        <end position="340"/>
    </location>
</feature>
<dbReference type="InterPro" id="IPR024146">
    <property type="entry name" value="Claspin"/>
</dbReference>
<feature type="region of interest" description="Disordered" evidence="4">
    <location>
        <begin position="266"/>
        <end position="414"/>
    </location>
</feature>
<dbReference type="Proteomes" id="UP000700596">
    <property type="component" value="Unassembled WGS sequence"/>
</dbReference>
<evidence type="ECO:0000256" key="2">
    <source>
        <dbReference type="ARBA" id="ARBA00022553"/>
    </source>
</evidence>
<feature type="region of interest" description="Disordered" evidence="4">
    <location>
        <begin position="998"/>
        <end position="1082"/>
    </location>
</feature>
<dbReference type="InterPro" id="IPR018564">
    <property type="entry name" value="Repl_chkpnt_MRC1_dom"/>
</dbReference>
<feature type="compositionally biased region" description="Basic and acidic residues" evidence="4">
    <location>
        <begin position="1209"/>
        <end position="1232"/>
    </location>
</feature>
<feature type="region of interest" description="Disordered" evidence="4">
    <location>
        <begin position="1"/>
        <end position="251"/>
    </location>
</feature>
<dbReference type="GO" id="GO:0033314">
    <property type="term" value="P:mitotic DNA replication checkpoint signaling"/>
    <property type="evidence" value="ECO:0007669"/>
    <property type="project" value="TreeGrafter"/>
</dbReference>
<feature type="compositionally biased region" description="Low complexity" evidence="4">
    <location>
        <begin position="445"/>
        <end position="454"/>
    </location>
</feature>
<dbReference type="Pfam" id="PF09444">
    <property type="entry name" value="MRC1"/>
    <property type="match status" value="1"/>
</dbReference>
<accession>A0A9P9ECJ9</accession>
<feature type="compositionally biased region" description="Acidic residues" evidence="4">
    <location>
        <begin position="867"/>
        <end position="877"/>
    </location>
</feature>
<feature type="compositionally biased region" description="Polar residues" evidence="4">
    <location>
        <begin position="345"/>
        <end position="363"/>
    </location>
</feature>
<keyword evidence="2" id="KW-0597">Phosphoprotein</keyword>
<dbReference type="OrthoDB" id="2130597at2759"/>
<feature type="compositionally biased region" description="Low complexity" evidence="4">
    <location>
        <begin position="68"/>
        <end position="82"/>
    </location>
</feature>
<dbReference type="GO" id="GO:0010997">
    <property type="term" value="F:anaphase-promoting complex binding"/>
    <property type="evidence" value="ECO:0007669"/>
    <property type="project" value="TreeGrafter"/>
</dbReference>
<feature type="compositionally biased region" description="Polar residues" evidence="4">
    <location>
        <begin position="1031"/>
        <end position="1042"/>
    </location>
</feature>
<evidence type="ECO:0000313" key="6">
    <source>
        <dbReference type="EMBL" id="KAH7135400.1"/>
    </source>
</evidence>
<feature type="compositionally biased region" description="Basic and acidic residues" evidence="4">
    <location>
        <begin position="492"/>
        <end position="513"/>
    </location>
</feature>
<feature type="region of interest" description="Disordered" evidence="4">
    <location>
        <begin position="863"/>
        <end position="892"/>
    </location>
</feature>
<dbReference type="GO" id="GO:0005634">
    <property type="term" value="C:nucleus"/>
    <property type="evidence" value="ECO:0007669"/>
    <property type="project" value="UniProtKB-SubCell"/>
</dbReference>
<dbReference type="AlphaFoldDB" id="A0A9P9ECJ9"/>
<dbReference type="GO" id="GO:0007095">
    <property type="term" value="P:mitotic G2 DNA damage checkpoint signaling"/>
    <property type="evidence" value="ECO:0007669"/>
    <property type="project" value="TreeGrafter"/>
</dbReference>
<dbReference type="PANTHER" id="PTHR14396">
    <property type="entry name" value="CLASPIN"/>
    <property type="match status" value="1"/>
</dbReference>
<keyword evidence="3" id="KW-0539">Nucleus</keyword>
<keyword evidence="7" id="KW-1185">Reference proteome</keyword>
<feature type="compositionally biased region" description="Basic and acidic residues" evidence="4">
    <location>
        <begin position="172"/>
        <end position="195"/>
    </location>
</feature>
<feature type="region of interest" description="Disordered" evidence="4">
    <location>
        <begin position="1177"/>
        <end position="1252"/>
    </location>
</feature>
<feature type="compositionally biased region" description="Acidic residues" evidence="4">
    <location>
        <begin position="523"/>
        <end position="567"/>
    </location>
</feature>
<feature type="compositionally biased region" description="Polar residues" evidence="4">
    <location>
        <begin position="1177"/>
        <end position="1192"/>
    </location>
</feature>
<feature type="compositionally biased region" description="Basic and acidic residues" evidence="4">
    <location>
        <begin position="1056"/>
        <end position="1066"/>
    </location>
</feature>
<feature type="region of interest" description="Disordered" evidence="4">
    <location>
        <begin position="620"/>
        <end position="643"/>
    </location>
</feature>
<evidence type="ECO:0000313" key="7">
    <source>
        <dbReference type="Proteomes" id="UP000700596"/>
    </source>
</evidence>
<organism evidence="6 7">
    <name type="scientific">Dendryphion nanum</name>
    <dbReference type="NCBI Taxonomy" id="256645"/>
    <lineage>
        <taxon>Eukaryota</taxon>
        <taxon>Fungi</taxon>
        <taxon>Dikarya</taxon>
        <taxon>Ascomycota</taxon>
        <taxon>Pezizomycotina</taxon>
        <taxon>Dothideomycetes</taxon>
        <taxon>Pleosporomycetidae</taxon>
        <taxon>Pleosporales</taxon>
        <taxon>Torulaceae</taxon>
        <taxon>Dendryphion</taxon>
    </lineage>
</organism>
<comment type="caution">
    <text evidence="6">The sequence shown here is derived from an EMBL/GenBank/DDBJ whole genome shotgun (WGS) entry which is preliminary data.</text>
</comment>
<feature type="compositionally biased region" description="Low complexity" evidence="4">
    <location>
        <begin position="109"/>
        <end position="125"/>
    </location>
</feature>
<reference evidence="6" key="1">
    <citation type="journal article" date="2021" name="Nat. Commun.">
        <title>Genetic determinants of endophytism in the Arabidopsis root mycobiome.</title>
        <authorList>
            <person name="Mesny F."/>
            <person name="Miyauchi S."/>
            <person name="Thiergart T."/>
            <person name="Pickel B."/>
            <person name="Atanasova L."/>
            <person name="Karlsson M."/>
            <person name="Huettel B."/>
            <person name="Barry K.W."/>
            <person name="Haridas S."/>
            <person name="Chen C."/>
            <person name="Bauer D."/>
            <person name="Andreopoulos W."/>
            <person name="Pangilinan J."/>
            <person name="LaButti K."/>
            <person name="Riley R."/>
            <person name="Lipzen A."/>
            <person name="Clum A."/>
            <person name="Drula E."/>
            <person name="Henrissat B."/>
            <person name="Kohler A."/>
            <person name="Grigoriev I.V."/>
            <person name="Martin F.M."/>
            <person name="Hacquard S."/>
        </authorList>
    </citation>
    <scope>NUCLEOTIDE SEQUENCE</scope>
    <source>
        <strain evidence="6">MPI-CAGE-CH-0243</strain>
    </source>
</reference>
<protein>
    <submittedName>
        <fullName evidence="6">MRC1-like domain-containing protein</fullName>
    </submittedName>
</protein>
<proteinExistence type="predicted"/>
<gene>
    <name evidence="6" type="ORF">B0J11DRAFT_425719</name>
</gene>
<evidence type="ECO:0000259" key="5">
    <source>
        <dbReference type="Pfam" id="PF09444"/>
    </source>
</evidence>
<feature type="compositionally biased region" description="Acidic residues" evidence="4">
    <location>
        <begin position="38"/>
        <end position="50"/>
    </location>
</feature>
<feature type="region of interest" description="Disordered" evidence="4">
    <location>
        <begin position="444"/>
        <end position="480"/>
    </location>
</feature>
<evidence type="ECO:0000256" key="4">
    <source>
        <dbReference type="SAM" id="MobiDB-lite"/>
    </source>
</evidence>
<sequence>MTSNNTLSKLLASDSEPDTIPIPRKGLLGRLRPQVTEESSESDDDDEEEGAYERVKRMLMSKQSAQETTTKTTSPARSPSPSRNFSENDSLSRATKARKLIKRKDMRSSPRVSPSPSTLLRRSSPGLFVTPTASPAKKATHILSSSDSESDIAPLPKHNKDLEERVRRIRAERKAAEKEKRAQAKQSRIESHVAQESDSDLDGENGRRLTQQARPTRKAGKKALEEMSREQQRISRNMQLAHQAKTKKKYSVKDLFSRLGYQADVEVATPTPDVSSVHASSDAEGNEPQDTPPTSPPTQEDSCEKDGVTINQEISPDVALEPHSSPPPLRTDKGKGRAPEFQHLPPNQSLQQSMDVAVQTTHVASAPIAMPTTQSMIELSDSDNEQEQAQPKSRFPVFDKLPQRQQQENSSLLHLRHLAHLTSPGKKGPKGRISVNMTELQTSLAQRARQQAQAERAEKIEDLKRRGIHIQTEEEREREQLEVENIVAQLEKAREEDQKLTKLEKAEAKKNGETGDGLLSSDESGDDDYVGSGEEAGEADDYEDEEELEVELSGSEDEQEEDVEVEDPIEHKFGLLDDAAEEGDDEDVDENDDEDVDVDIPIRKRIAPRARNVVVIDEDDSEVEPLLPSTPNRPVTKPAQPQQEDTMAAAFGFGKSPATLGLTQMFAGTMANLDSDSQYEHPIDKEPEQDSLDFLRGLPETQPFNAFTQDPMLLVPNSQLFDTQEDTQQIAPTPKLDLGISEIIETSPAFSHTQDFELTQDSGFGLGLAHTPAGMMPPPSTIDTLMVSVAESPVVKKKGRLQQRRQLIAAELSDVDEDLSTAVDLEENELASKPVDAFLALQKGAKKEKRRIDKFNKKTSWARDVVDEQAEESEDEYAGLGGASEDDSEAEDAELAEMIDTDDIKVDERQIAAFHAEKERISDEKNISKLYKDVVTGNLRKRRGGDAFDMSDSEDEAEQRRRKKQIQFKQMTKALMADERIGQIAQNPKKSAFFHSLADHLDDPDNEFLNAPEEFEISPSQSEEEKEGNDNENITVPDSQAAGTVIVAPANVLKRKSPDSQKENRPPPHMRRTAASDSMTRKPMTIADIQHSVSELLDDPRIQVPDSQAYDSDSDLEIEPSEPVFRKPIIDRLTLSRDNSIASDANASGNMAFHAASAGAIPGFRVPSLVRRATSNLSAVSTGSSGTNTPTEGSSVRRGGTGRSNIHAQAREAERRAALDKVEKKRTADLKKKVGRARNQRSVLANLGGGFE</sequence>
<feature type="compositionally biased region" description="Basic and acidic residues" evidence="4">
    <location>
        <begin position="455"/>
        <end position="480"/>
    </location>
</feature>
<feature type="region of interest" description="Disordered" evidence="4">
    <location>
        <begin position="942"/>
        <end position="965"/>
    </location>
</feature>
<comment type="subcellular location">
    <subcellularLocation>
        <location evidence="1">Nucleus</location>
    </subcellularLocation>
</comment>
<feature type="region of interest" description="Disordered" evidence="4">
    <location>
        <begin position="492"/>
        <end position="596"/>
    </location>
</feature>
<evidence type="ECO:0000256" key="3">
    <source>
        <dbReference type="ARBA" id="ARBA00023242"/>
    </source>
</evidence>
<feature type="compositionally biased region" description="Acidic residues" evidence="4">
    <location>
        <begin position="578"/>
        <end position="596"/>
    </location>
</feature>
<feature type="compositionally biased region" description="Polar residues" evidence="4">
    <location>
        <begin position="83"/>
        <end position="93"/>
    </location>
</feature>
<feature type="compositionally biased region" description="Basic residues" evidence="4">
    <location>
        <begin position="95"/>
        <end position="105"/>
    </location>
</feature>
<evidence type="ECO:0000256" key="1">
    <source>
        <dbReference type="ARBA" id="ARBA00004123"/>
    </source>
</evidence>
<name>A0A9P9ECJ9_9PLEO</name>